<dbReference type="AlphaFoldDB" id="A0A6J4M6L6"/>
<proteinExistence type="predicted"/>
<feature type="compositionally biased region" description="Gly residues" evidence="1">
    <location>
        <begin position="155"/>
        <end position="170"/>
    </location>
</feature>
<feature type="compositionally biased region" description="Basic and acidic residues" evidence="1">
    <location>
        <begin position="136"/>
        <end position="145"/>
    </location>
</feature>
<feature type="compositionally biased region" description="Basic residues" evidence="1">
    <location>
        <begin position="99"/>
        <end position="120"/>
    </location>
</feature>
<feature type="compositionally biased region" description="Basic residues" evidence="1">
    <location>
        <begin position="176"/>
        <end position="187"/>
    </location>
</feature>
<feature type="non-terminal residue" evidence="2">
    <location>
        <position position="1"/>
    </location>
</feature>
<dbReference type="EMBL" id="CADCUG010000136">
    <property type="protein sequence ID" value="CAA9351263.1"/>
    <property type="molecule type" value="Genomic_DNA"/>
</dbReference>
<evidence type="ECO:0000256" key="1">
    <source>
        <dbReference type="SAM" id="MobiDB-lite"/>
    </source>
</evidence>
<accession>A0A6J4M6L6</accession>
<name>A0A6J4M6L6_9ACTN</name>
<feature type="compositionally biased region" description="Basic residues" evidence="1">
    <location>
        <begin position="205"/>
        <end position="226"/>
    </location>
</feature>
<reference evidence="2" key="1">
    <citation type="submission" date="2020-02" db="EMBL/GenBank/DDBJ databases">
        <authorList>
            <person name="Meier V. D."/>
        </authorList>
    </citation>
    <scope>NUCLEOTIDE SEQUENCE</scope>
    <source>
        <strain evidence="2">AVDCRST_MAG29</strain>
    </source>
</reference>
<sequence length="264" mass="29879">ERRHPGDPVPRRPRRPRRQGRQLRRPARCRRPGRDGARVRRGGCRRADLPRHHRLRGLPGDHLRRGVAHRGAGVHPAHGRRGRTQRRRRGPAAAGGRRQGGHGHRRHRAPAPHRRDRRPVRLAGARAQHRRPAQRRPAERLRGDNARWAPLRRAGPGGVGSTRVRAGGGRDPAQLHGRRRHPGRLRRRDADRGAGGGDGPAGGQRWRRCRRALRAGGGRRRGRGARRQCLPLRRPSDRRRQAGPRRSRPHGAAAGRRSRRELVV</sequence>
<feature type="compositionally biased region" description="Basic residues" evidence="1">
    <location>
        <begin position="11"/>
        <end position="31"/>
    </location>
</feature>
<feature type="non-terminal residue" evidence="2">
    <location>
        <position position="264"/>
    </location>
</feature>
<gene>
    <name evidence="2" type="ORF">AVDCRST_MAG29-2265</name>
</gene>
<feature type="compositionally biased region" description="Gly residues" evidence="1">
    <location>
        <begin position="193"/>
        <end position="202"/>
    </location>
</feature>
<feature type="compositionally biased region" description="Basic residues" evidence="1">
    <location>
        <begin position="77"/>
        <end position="90"/>
    </location>
</feature>
<evidence type="ECO:0000313" key="2">
    <source>
        <dbReference type="EMBL" id="CAA9351263.1"/>
    </source>
</evidence>
<feature type="compositionally biased region" description="Basic and acidic residues" evidence="1">
    <location>
        <begin position="1"/>
        <end position="10"/>
    </location>
</feature>
<protein>
    <submittedName>
        <fullName evidence="2">Imidazole glycerol phosphate synthase cyclase subunit HisF</fullName>
    </submittedName>
</protein>
<organism evidence="2">
    <name type="scientific">uncultured Nocardioidaceae bacterium</name>
    <dbReference type="NCBI Taxonomy" id="253824"/>
    <lineage>
        <taxon>Bacteria</taxon>
        <taxon>Bacillati</taxon>
        <taxon>Actinomycetota</taxon>
        <taxon>Actinomycetes</taxon>
        <taxon>Propionibacteriales</taxon>
        <taxon>Nocardioidaceae</taxon>
        <taxon>environmental samples</taxon>
    </lineage>
</organism>
<feature type="region of interest" description="Disordered" evidence="1">
    <location>
        <begin position="1"/>
        <end position="264"/>
    </location>
</feature>